<evidence type="ECO:0000256" key="13">
    <source>
        <dbReference type="RuleBase" id="RU361120"/>
    </source>
</evidence>
<dbReference type="OrthoDB" id="4781at2759"/>
<dbReference type="PIRSF" id="PIRSF005604">
    <property type="entry name" value="XET"/>
    <property type="match status" value="1"/>
</dbReference>
<dbReference type="Pfam" id="PF06955">
    <property type="entry name" value="XET_C"/>
    <property type="match status" value="1"/>
</dbReference>
<comment type="PTM">
    <text evidence="13">Contains at least one intrachain disulfide bond essential for its enzymatic activity.</text>
</comment>
<keyword evidence="8" id="KW-0325">Glycoprotein</keyword>
<keyword evidence="16" id="KW-1185">Reference proteome</keyword>
<dbReference type="STRING" id="93759.A0A1R3HNS8"/>
<dbReference type="GO" id="GO:0042546">
    <property type="term" value="P:cell wall biogenesis"/>
    <property type="evidence" value="ECO:0007669"/>
    <property type="project" value="InterPro"/>
</dbReference>
<organism evidence="15 16">
    <name type="scientific">Corchorus olitorius</name>
    <dbReference type="NCBI Taxonomy" id="93759"/>
    <lineage>
        <taxon>Eukaryota</taxon>
        <taxon>Viridiplantae</taxon>
        <taxon>Streptophyta</taxon>
        <taxon>Embryophyta</taxon>
        <taxon>Tracheophyta</taxon>
        <taxon>Spermatophyta</taxon>
        <taxon>Magnoliopsida</taxon>
        <taxon>eudicotyledons</taxon>
        <taxon>Gunneridae</taxon>
        <taxon>Pentapetalae</taxon>
        <taxon>rosids</taxon>
        <taxon>malvids</taxon>
        <taxon>Malvales</taxon>
        <taxon>Malvaceae</taxon>
        <taxon>Grewioideae</taxon>
        <taxon>Apeibeae</taxon>
        <taxon>Corchorus</taxon>
    </lineage>
</organism>
<proteinExistence type="inferred from homology"/>
<evidence type="ECO:0000256" key="12">
    <source>
        <dbReference type="PIRSR" id="PIRSR005604-2"/>
    </source>
</evidence>
<dbReference type="AlphaFoldDB" id="A0A1R3HNS8"/>
<evidence type="ECO:0000259" key="14">
    <source>
        <dbReference type="PROSITE" id="PS51762"/>
    </source>
</evidence>
<feature type="chain" id="PRO_5010003148" description="Xyloglucan endotransglucosylase/hydrolase" evidence="13">
    <location>
        <begin position="28"/>
        <end position="295"/>
    </location>
</feature>
<evidence type="ECO:0000256" key="9">
    <source>
        <dbReference type="ARBA" id="ARBA00023295"/>
    </source>
</evidence>
<feature type="glycosylation site" description="N-linked (GlcNAc...) asparagine" evidence="12">
    <location>
        <position position="112"/>
    </location>
</feature>
<evidence type="ECO:0000256" key="5">
    <source>
        <dbReference type="ARBA" id="ARBA00022729"/>
    </source>
</evidence>
<comment type="similarity">
    <text evidence="13">Belongs to the glycosyl hydrolase 16 family.</text>
</comment>
<keyword evidence="2 13" id="KW-0052">Apoplast</keyword>
<evidence type="ECO:0000313" key="16">
    <source>
        <dbReference type="Proteomes" id="UP000187203"/>
    </source>
</evidence>
<dbReference type="InterPro" id="IPR016455">
    <property type="entry name" value="XTH"/>
</dbReference>
<evidence type="ECO:0000256" key="8">
    <source>
        <dbReference type="ARBA" id="ARBA00023180"/>
    </source>
</evidence>
<evidence type="ECO:0000256" key="2">
    <source>
        <dbReference type="ARBA" id="ARBA00022523"/>
    </source>
</evidence>
<dbReference type="InterPro" id="IPR010713">
    <property type="entry name" value="XET_C"/>
</dbReference>
<dbReference type="InterPro" id="IPR044791">
    <property type="entry name" value="Beta-glucanase/XTH"/>
</dbReference>
<comment type="caution">
    <text evidence="15">The sequence shown here is derived from an EMBL/GenBank/DDBJ whole genome shotgun (WGS) entry which is preliminary data.</text>
</comment>
<evidence type="ECO:0000256" key="7">
    <source>
        <dbReference type="ARBA" id="ARBA00023157"/>
    </source>
</evidence>
<dbReference type="GO" id="GO:0016762">
    <property type="term" value="F:xyloglucan:xyloglucosyl transferase activity"/>
    <property type="evidence" value="ECO:0007669"/>
    <property type="project" value="UniProtKB-EC"/>
</dbReference>
<keyword evidence="4 13" id="KW-0808">Transferase</keyword>
<accession>A0A1R3HNS8</accession>
<evidence type="ECO:0000256" key="10">
    <source>
        <dbReference type="ARBA" id="ARBA00023316"/>
    </source>
</evidence>
<keyword evidence="10 13" id="KW-0961">Cell wall biogenesis/degradation</keyword>
<dbReference type="InterPro" id="IPR000757">
    <property type="entry name" value="Beta-glucanase-like"/>
</dbReference>
<sequence length="295" mass="33689">MALASSFNLTLLLPLVILGCLMAAACGNNFDEDFDITWGDGRGKIVDNGEALTLSLDKASGSAFQSKDEYLFAKIDIKIKLVPGNSAGTVTSFYLSSQGPTFDEIDLEFFGNLSGDPYTLQTNVFTRGKGNREQQIFLWFDPTADFHTYSILWNRRNIIFFVDDIPIREFKNLESKGNLFPKNQPMRLHSSLWNGEDWATRGGLVKTDWTQAPFTVTYKDFHADACIWSNGISSCNSKRPTDSDSDRHQRRFLFQELNEDSRSLMYKYQKDYMIYDYCHDFRKYVGVPPPECPNN</sequence>
<feature type="active site" description="Nucleophile" evidence="11">
    <location>
        <position position="104"/>
    </location>
</feature>
<dbReference type="PANTHER" id="PTHR31062">
    <property type="entry name" value="XYLOGLUCAN ENDOTRANSGLUCOSYLASE/HYDROLASE PROTEIN 8-RELATED"/>
    <property type="match status" value="1"/>
</dbReference>
<keyword evidence="7" id="KW-1015">Disulfide bond</keyword>
<feature type="domain" description="GH16" evidence="14">
    <location>
        <begin position="4"/>
        <end position="218"/>
    </location>
</feature>
<keyword evidence="3 13" id="KW-0964">Secreted</keyword>
<dbReference type="EMBL" id="AWUE01019716">
    <property type="protein sequence ID" value="OMO71932.1"/>
    <property type="molecule type" value="Genomic_DNA"/>
</dbReference>
<comment type="subcellular location">
    <subcellularLocation>
        <location evidence="13">Secreted</location>
        <location evidence="13">Cell wall</location>
    </subcellularLocation>
    <subcellularLocation>
        <location evidence="13">Secreted</location>
        <location evidence="13">Extracellular space</location>
        <location evidence="13">Apoplast</location>
    </subcellularLocation>
</comment>
<dbReference type="PROSITE" id="PS01034">
    <property type="entry name" value="GH16_1"/>
    <property type="match status" value="1"/>
</dbReference>
<dbReference type="GO" id="GO:0071555">
    <property type="term" value="P:cell wall organization"/>
    <property type="evidence" value="ECO:0007669"/>
    <property type="project" value="UniProtKB-KW"/>
</dbReference>
<name>A0A1R3HNS8_9ROSI</name>
<dbReference type="GO" id="GO:0004553">
    <property type="term" value="F:hydrolase activity, hydrolyzing O-glycosyl compounds"/>
    <property type="evidence" value="ECO:0007669"/>
    <property type="project" value="InterPro"/>
</dbReference>
<dbReference type="SUPFAM" id="SSF49899">
    <property type="entry name" value="Concanavalin A-like lectins/glucanases"/>
    <property type="match status" value="1"/>
</dbReference>
<dbReference type="EC" id="2.4.1.207" evidence="13"/>
<evidence type="ECO:0000256" key="3">
    <source>
        <dbReference type="ARBA" id="ARBA00022525"/>
    </source>
</evidence>
<dbReference type="PROSITE" id="PS51762">
    <property type="entry name" value="GH16_2"/>
    <property type="match status" value="1"/>
</dbReference>
<feature type="active site" description="Proton donor" evidence="11">
    <location>
        <position position="108"/>
    </location>
</feature>
<dbReference type="Gene3D" id="2.60.120.200">
    <property type="match status" value="1"/>
</dbReference>
<dbReference type="CDD" id="cd02176">
    <property type="entry name" value="GH16_XET"/>
    <property type="match status" value="1"/>
</dbReference>
<comment type="function">
    <text evidence="13">Catalyzes xyloglucan endohydrolysis (XEH) and/or endotransglycosylation (XET). Cleaves and religates xyloglucan polymers, an essential constituent of the primary cell wall, and thereby participates in cell wall construction of growing tissues.</text>
</comment>
<feature type="signal peptide" evidence="13">
    <location>
        <begin position="1"/>
        <end position="27"/>
    </location>
</feature>
<keyword evidence="1 13" id="KW-0134">Cell wall</keyword>
<keyword evidence="6 13" id="KW-0378">Hydrolase</keyword>
<dbReference type="Proteomes" id="UP000187203">
    <property type="component" value="Unassembled WGS sequence"/>
</dbReference>
<dbReference type="InterPro" id="IPR008263">
    <property type="entry name" value="GH16_AS"/>
</dbReference>
<dbReference type="GO" id="GO:0048046">
    <property type="term" value="C:apoplast"/>
    <property type="evidence" value="ECO:0007669"/>
    <property type="project" value="UniProtKB-SubCell"/>
</dbReference>
<reference evidence="16" key="1">
    <citation type="submission" date="2013-09" db="EMBL/GenBank/DDBJ databases">
        <title>Corchorus olitorius genome sequencing.</title>
        <authorList>
            <person name="Alam M."/>
            <person name="Haque M.S."/>
            <person name="Islam M.S."/>
            <person name="Emdad E.M."/>
            <person name="Islam M.M."/>
            <person name="Ahmed B."/>
            <person name="Halim A."/>
            <person name="Hossen Q.M.M."/>
            <person name="Hossain M.Z."/>
            <person name="Ahmed R."/>
            <person name="Khan M.M."/>
            <person name="Islam R."/>
            <person name="Rashid M.M."/>
            <person name="Khan S.A."/>
            <person name="Rahman M.S."/>
            <person name="Alam M."/>
            <person name="Yahiya A.S."/>
            <person name="Khan M.S."/>
            <person name="Azam M.S."/>
            <person name="Haque T."/>
            <person name="Lashkar M.Z.H."/>
            <person name="Akhand A.I."/>
            <person name="Morshed G."/>
            <person name="Roy S."/>
            <person name="Uddin K.S."/>
            <person name="Rabeya T."/>
            <person name="Hossain A.S."/>
            <person name="Chowdhury A."/>
            <person name="Snigdha A.R."/>
            <person name="Mortoza M.S."/>
            <person name="Matin S.A."/>
            <person name="Hoque S.M.E."/>
            <person name="Islam M.K."/>
            <person name="Roy D.K."/>
            <person name="Haider R."/>
            <person name="Moosa M.M."/>
            <person name="Elias S.M."/>
            <person name="Hasan A.M."/>
            <person name="Jahan S."/>
            <person name="Shafiuddin M."/>
            <person name="Mahmood N."/>
            <person name="Shommy N.S."/>
        </authorList>
    </citation>
    <scope>NUCLEOTIDE SEQUENCE [LARGE SCALE GENOMIC DNA]</scope>
    <source>
        <strain evidence="16">cv. O-4</strain>
    </source>
</reference>
<protein>
    <recommendedName>
        <fullName evidence="13">Xyloglucan endotransglucosylase/hydrolase</fullName>
        <ecNumber evidence="13">2.4.1.207</ecNumber>
    </recommendedName>
</protein>
<dbReference type="GO" id="GO:0010411">
    <property type="term" value="P:xyloglucan metabolic process"/>
    <property type="evidence" value="ECO:0007669"/>
    <property type="project" value="InterPro"/>
</dbReference>
<evidence type="ECO:0000256" key="6">
    <source>
        <dbReference type="ARBA" id="ARBA00022801"/>
    </source>
</evidence>
<keyword evidence="5 13" id="KW-0732">Signal</keyword>
<dbReference type="InterPro" id="IPR013320">
    <property type="entry name" value="ConA-like_dom_sf"/>
</dbReference>
<evidence type="ECO:0000256" key="1">
    <source>
        <dbReference type="ARBA" id="ARBA00022512"/>
    </source>
</evidence>
<evidence type="ECO:0000256" key="4">
    <source>
        <dbReference type="ARBA" id="ARBA00022679"/>
    </source>
</evidence>
<dbReference type="FunFam" id="2.60.120.200:FF:000025">
    <property type="entry name" value="Xyloglucan endotransglucosylase/hydrolase"/>
    <property type="match status" value="1"/>
</dbReference>
<keyword evidence="9 13" id="KW-0326">Glycosidase</keyword>
<gene>
    <name evidence="15" type="ORF">COLO4_27960</name>
</gene>
<evidence type="ECO:0000256" key="11">
    <source>
        <dbReference type="PIRSR" id="PIRSR005604-1"/>
    </source>
</evidence>
<evidence type="ECO:0000313" key="15">
    <source>
        <dbReference type="EMBL" id="OMO71932.1"/>
    </source>
</evidence>
<dbReference type="Pfam" id="PF00722">
    <property type="entry name" value="Glyco_hydro_16"/>
    <property type="match status" value="1"/>
</dbReference>